<reference evidence="3" key="1">
    <citation type="journal article" date="2013" name="Genome Announc.">
        <title>Draft Genome Sequence of the Dimorphic Prosthecate Bacterium Brevundimonas abyssalis TAR-001T.</title>
        <authorList>
            <person name="Tsubouchi T."/>
            <person name="Nishi S."/>
            <person name="Usui K."/>
            <person name="Shimane Y."/>
            <person name="Takaki Y."/>
            <person name="Maruyama T."/>
            <person name="Hatada Y."/>
        </authorList>
    </citation>
    <scope>NUCLEOTIDE SEQUENCE [LARGE SCALE GENOMIC DNA]</scope>
    <source>
        <strain evidence="3">TAR-001</strain>
    </source>
</reference>
<gene>
    <name evidence="2" type="ORF">MBEBAB_2805</name>
</gene>
<dbReference type="EMBL" id="BATC01000086">
    <property type="protein sequence ID" value="GAD60555.1"/>
    <property type="molecule type" value="Genomic_DNA"/>
</dbReference>
<keyword evidence="3" id="KW-1185">Reference proteome</keyword>
<keyword evidence="1" id="KW-0472">Membrane</keyword>
<keyword evidence="1" id="KW-0812">Transmembrane</keyword>
<evidence type="ECO:0000256" key="1">
    <source>
        <dbReference type="SAM" id="Phobius"/>
    </source>
</evidence>
<feature type="transmembrane region" description="Helical" evidence="1">
    <location>
        <begin position="7"/>
        <end position="25"/>
    </location>
</feature>
<organism evidence="2 3">
    <name type="scientific">Brevundimonas abyssalis TAR-001</name>
    <dbReference type="NCBI Taxonomy" id="1391729"/>
    <lineage>
        <taxon>Bacteria</taxon>
        <taxon>Pseudomonadati</taxon>
        <taxon>Pseudomonadota</taxon>
        <taxon>Alphaproteobacteria</taxon>
        <taxon>Caulobacterales</taxon>
        <taxon>Caulobacteraceae</taxon>
        <taxon>Brevundimonas</taxon>
    </lineage>
</organism>
<proteinExistence type="predicted"/>
<dbReference type="Proteomes" id="UP000016569">
    <property type="component" value="Unassembled WGS sequence"/>
</dbReference>
<sequence>MWALISPMILLVSMIVMFSFISRPAGAGDSLVVFFITAILPIFLVKNMIARGANAIRANRVLMHYPQVNAFEVVTARAILECLSYFIVLILFALIMFAYFGLPFTAWMDRPVGMIGAGGALFCSLLWERLSEFPDRPGVRAVE</sequence>
<evidence type="ECO:0000313" key="3">
    <source>
        <dbReference type="Proteomes" id="UP000016569"/>
    </source>
</evidence>
<comment type="caution">
    <text evidence="2">The sequence shown here is derived from an EMBL/GenBank/DDBJ whole genome shotgun (WGS) entry which is preliminary data.</text>
</comment>
<accession>A0A8E0NDT1</accession>
<name>A0A8E0NDT1_9CAUL</name>
<feature type="transmembrane region" description="Helical" evidence="1">
    <location>
        <begin position="31"/>
        <end position="50"/>
    </location>
</feature>
<evidence type="ECO:0000313" key="2">
    <source>
        <dbReference type="EMBL" id="GAD60555.1"/>
    </source>
</evidence>
<feature type="transmembrane region" description="Helical" evidence="1">
    <location>
        <begin position="82"/>
        <end position="100"/>
    </location>
</feature>
<dbReference type="AlphaFoldDB" id="A0A8E0NDT1"/>
<keyword evidence="1" id="KW-1133">Transmembrane helix</keyword>
<protein>
    <submittedName>
        <fullName evidence="2">Uncharacterized protein</fullName>
    </submittedName>
</protein>